<dbReference type="GO" id="GO:0030145">
    <property type="term" value="F:manganese ion binding"/>
    <property type="evidence" value="ECO:0007669"/>
    <property type="project" value="UniProtKB-UniRule"/>
</dbReference>
<comment type="subunit">
    <text evidence="6">Homodimer.</text>
</comment>
<dbReference type="Gene3D" id="3.40.50.1220">
    <property type="entry name" value="TPP-binding domain"/>
    <property type="match status" value="1"/>
</dbReference>
<evidence type="ECO:0000256" key="1">
    <source>
        <dbReference type="ARBA" id="ARBA00022679"/>
    </source>
</evidence>
<dbReference type="InterPro" id="IPR004433">
    <property type="entry name" value="MenaQ_synth_MenD"/>
</dbReference>
<proteinExistence type="inferred from homology"/>
<dbReference type="GO" id="GO:0000287">
    <property type="term" value="F:magnesium ion binding"/>
    <property type="evidence" value="ECO:0007669"/>
    <property type="project" value="UniProtKB-UniRule"/>
</dbReference>
<evidence type="ECO:0000313" key="9">
    <source>
        <dbReference type="EMBL" id="MCX2719437.1"/>
    </source>
</evidence>
<keyword evidence="10" id="KW-1185">Reference proteome</keyword>
<keyword evidence="3 6" id="KW-0460">Magnesium</keyword>
<organism evidence="9 10">
    <name type="scientific">Lentiprolixibacter aurantiacus</name>
    <dbReference type="NCBI Taxonomy" id="2993939"/>
    <lineage>
        <taxon>Bacteria</taxon>
        <taxon>Pseudomonadati</taxon>
        <taxon>Bacteroidota</taxon>
        <taxon>Flavobacteriia</taxon>
        <taxon>Flavobacteriales</taxon>
        <taxon>Flavobacteriaceae</taxon>
        <taxon>Lentiprolixibacter</taxon>
    </lineage>
</organism>
<sequence>MKYSSIPAAQAVVMHCKHSGIRHIVISPGSRNAPLVLGFTNDPFFECYSVVDERSAAFFALGMAQQLKEPVAAICTSGSALLNYYPAVAEAFYSDIPLVLISADRPSYKIDRGDGQTIRQDRVFDRHIAYSAHLRQDVTHATSTIATLAPQMLEQDKDLESIQEVVGQYNYAELQRALQTALQQSSPVHINVPFEEPLYGLSADISVENPVYPTEAPSQRAIGIEKFSRVWRESGRKMILVGVNPPGQIEQELLDRLAEDSTVLIFTETTSNLHHTNSFPSIDSIIAPIEKSADPNQDFEALKPEILLTFGGLIVSKKIKAFLREFKPQFHWHVHPIKAYDTFFSLTHHVKSDPNTFLEQLLQDYDDVPGSYRDSWLPRKSYVRRMRSRYLKQIPFSDFKAFSHLMNSIPAGYMVQLANSSTVRYAQLFDMSPANPVFCNRGTSGIDGSTSTAVGAALHYDNPTLLISGDLSFLYDINGLWNNYLRPDLRIVVVNNGGGGIFRILPGKEESPEFEQYFETPQKQSLGSICATYGLEYCEAIDEESLVRELSDFYNPSRTPKLLDIRTPRTLNDKILLGYFEFLSSNKS</sequence>
<feature type="domain" description="Thiamine pyrophosphate enzyme N-terminal TPP-binding" evidence="8">
    <location>
        <begin position="8"/>
        <end position="117"/>
    </location>
</feature>
<keyword evidence="2 6" id="KW-0479">Metal-binding</keyword>
<dbReference type="PANTHER" id="PTHR42916">
    <property type="entry name" value="2-SUCCINYL-5-ENOLPYRUVYL-6-HYDROXY-3-CYCLOHEXENE-1-CARBOXYLATE SYNTHASE"/>
    <property type="match status" value="1"/>
</dbReference>
<keyword evidence="6" id="KW-0474">Menaquinone biosynthesis</keyword>
<dbReference type="GO" id="GO:0009234">
    <property type="term" value="P:menaquinone biosynthetic process"/>
    <property type="evidence" value="ECO:0007669"/>
    <property type="project" value="UniProtKB-UniRule"/>
</dbReference>
<keyword evidence="4 6" id="KW-0786">Thiamine pyrophosphate</keyword>
<dbReference type="CDD" id="cd02009">
    <property type="entry name" value="TPP_SHCHC_synthase"/>
    <property type="match status" value="1"/>
</dbReference>
<comment type="cofactor">
    <cofactor evidence="6">
        <name>Mg(2+)</name>
        <dbReference type="ChEBI" id="CHEBI:18420"/>
    </cofactor>
    <cofactor evidence="6">
        <name>Mn(2+)</name>
        <dbReference type="ChEBI" id="CHEBI:29035"/>
    </cofactor>
</comment>
<dbReference type="CDD" id="cd07037">
    <property type="entry name" value="TPP_PYR_MenD"/>
    <property type="match status" value="1"/>
</dbReference>
<protein>
    <recommendedName>
        <fullName evidence="6">2-succinyl-5-enolpyruvyl-6-hydroxy-3-cyclohexene-1-carboxylate synthase</fullName>
        <shortName evidence="6">SEPHCHC synthase</shortName>
        <ecNumber evidence="6">2.2.1.9</ecNumber>
    </recommendedName>
    <alternativeName>
        <fullName evidence="6">Menaquinone biosynthesis protein MenD</fullName>
    </alternativeName>
</protein>
<keyword evidence="5 6" id="KW-0464">Manganese</keyword>
<comment type="pathway">
    <text evidence="6">Quinol/quinone metabolism; 1,4-dihydroxy-2-naphthoate biosynthesis; 1,4-dihydroxy-2-naphthoate from chorismate: step 2/7.</text>
</comment>
<dbReference type="PANTHER" id="PTHR42916:SF1">
    <property type="entry name" value="PROTEIN PHYLLO, CHLOROPLASTIC"/>
    <property type="match status" value="1"/>
</dbReference>
<dbReference type="Pfam" id="PF02775">
    <property type="entry name" value="TPP_enzyme_C"/>
    <property type="match status" value="1"/>
</dbReference>
<comment type="function">
    <text evidence="6">Catalyzes the thiamine diphosphate-dependent decarboxylation of 2-oxoglutarate and the subsequent addition of the resulting succinic semialdehyde-thiamine pyrophosphate anion to isochorismate to yield 2-succinyl-5-enolpyruvyl-6-hydroxy-3-cyclohexene-1-carboxylate (SEPHCHC).</text>
</comment>
<dbReference type="InterPro" id="IPR011766">
    <property type="entry name" value="TPP_enzyme_TPP-bd"/>
</dbReference>
<dbReference type="GO" id="GO:0030976">
    <property type="term" value="F:thiamine pyrophosphate binding"/>
    <property type="evidence" value="ECO:0007669"/>
    <property type="project" value="UniProtKB-UniRule"/>
</dbReference>
<dbReference type="GO" id="GO:0070204">
    <property type="term" value="F:2-succinyl-5-enolpyruvyl-6-hydroxy-3-cyclohexene-1-carboxylic-acid synthase activity"/>
    <property type="evidence" value="ECO:0007669"/>
    <property type="project" value="UniProtKB-UniRule"/>
</dbReference>
<dbReference type="HAMAP" id="MF_01659">
    <property type="entry name" value="MenD"/>
    <property type="match status" value="1"/>
</dbReference>
<dbReference type="Gene3D" id="3.40.50.970">
    <property type="match status" value="2"/>
</dbReference>
<dbReference type="Pfam" id="PF02776">
    <property type="entry name" value="TPP_enzyme_N"/>
    <property type="match status" value="1"/>
</dbReference>
<dbReference type="Proteomes" id="UP001207116">
    <property type="component" value="Unassembled WGS sequence"/>
</dbReference>
<accession>A0AAE3MM79</accession>
<comment type="caution">
    <text evidence="9">The sequence shown here is derived from an EMBL/GenBank/DDBJ whole genome shotgun (WGS) entry which is preliminary data.</text>
</comment>
<evidence type="ECO:0000256" key="3">
    <source>
        <dbReference type="ARBA" id="ARBA00022842"/>
    </source>
</evidence>
<dbReference type="SUPFAM" id="SSF52518">
    <property type="entry name" value="Thiamin diphosphate-binding fold (THDP-binding)"/>
    <property type="match status" value="2"/>
</dbReference>
<dbReference type="AlphaFoldDB" id="A0AAE3MM79"/>
<name>A0AAE3MM79_9FLAO</name>
<evidence type="ECO:0000256" key="4">
    <source>
        <dbReference type="ARBA" id="ARBA00023052"/>
    </source>
</evidence>
<reference evidence="9" key="1">
    <citation type="submission" date="2022-11" db="EMBL/GenBank/DDBJ databases">
        <title>The characterization of three novel Bacteroidetes species and genomic analysis of their roles in tidal elemental geochemical cycles.</title>
        <authorList>
            <person name="Ma K.-J."/>
        </authorList>
    </citation>
    <scope>NUCLEOTIDE SEQUENCE</scope>
    <source>
        <strain evidence="9">M415</strain>
    </source>
</reference>
<dbReference type="InterPro" id="IPR029061">
    <property type="entry name" value="THDP-binding"/>
</dbReference>
<feature type="domain" description="Thiamine pyrophosphate enzyme TPP-binding" evidence="7">
    <location>
        <begin position="422"/>
        <end position="554"/>
    </location>
</feature>
<evidence type="ECO:0000256" key="6">
    <source>
        <dbReference type="HAMAP-Rule" id="MF_01659"/>
    </source>
</evidence>
<dbReference type="EMBL" id="JAPFQP010000002">
    <property type="protein sequence ID" value="MCX2719437.1"/>
    <property type="molecule type" value="Genomic_DNA"/>
</dbReference>
<comment type="catalytic activity">
    <reaction evidence="6">
        <text>isochorismate + 2-oxoglutarate + H(+) = 5-enolpyruvoyl-6-hydroxy-2-succinyl-cyclohex-3-ene-1-carboxylate + CO2</text>
        <dbReference type="Rhea" id="RHEA:25593"/>
        <dbReference type="ChEBI" id="CHEBI:15378"/>
        <dbReference type="ChEBI" id="CHEBI:16526"/>
        <dbReference type="ChEBI" id="CHEBI:16810"/>
        <dbReference type="ChEBI" id="CHEBI:29780"/>
        <dbReference type="ChEBI" id="CHEBI:58818"/>
        <dbReference type="EC" id="2.2.1.9"/>
    </reaction>
</comment>
<evidence type="ECO:0000259" key="8">
    <source>
        <dbReference type="Pfam" id="PF02776"/>
    </source>
</evidence>
<dbReference type="RefSeq" id="WP_266012097.1">
    <property type="nucleotide sequence ID" value="NZ_JAPFQP010000002.1"/>
</dbReference>
<evidence type="ECO:0000256" key="2">
    <source>
        <dbReference type="ARBA" id="ARBA00022723"/>
    </source>
</evidence>
<comment type="pathway">
    <text evidence="6">Quinol/quinone metabolism; menaquinone biosynthesis.</text>
</comment>
<evidence type="ECO:0000259" key="7">
    <source>
        <dbReference type="Pfam" id="PF02775"/>
    </source>
</evidence>
<dbReference type="PIRSF" id="PIRSF004983">
    <property type="entry name" value="MenD"/>
    <property type="match status" value="1"/>
</dbReference>
<dbReference type="InterPro" id="IPR012001">
    <property type="entry name" value="Thiamin_PyroP_enz_TPP-bd_dom"/>
</dbReference>
<comment type="cofactor">
    <cofactor evidence="6">
        <name>thiamine diphosphate</name>
        <dbReference type="ChEBI" id="CHEBI:58937"/>
    </cofactor>
    <text evidence="6">Binds 1 thiamine pyrophosphate per subunit.</text>
</comment>
<gene>
    <name evidence="6" type="primary">menD</name>
    <name evidence="9" type="ORF">OO016_07485</name>
</gene>
<dbReference type="EC" id="2.2.1.9" evidence="6"/>
<comment type="similarity">
    <text evidence="6">Belongs to the TPP enzyme family. MenD subfamily.</text>
</comment>
<evidence type="ECO:0000313" key="10">
    <source>
        <dbReference type="Proteomes" id="UP001207116"/>
    </source>
</evidence>
<keyword evidence="1 6" id="KW-0808">Transferase</keyword>
<evidence type="ECO:0000256" key="5">
    <source>
        <dbReference type="ARBA" id="ARBA00023211"/>
    </source>
</evidence>